<accession>A0A6I3IWN4</accession>
<evidence type="ECO:0000313" key="18">
    <source>
        <dbReference type="Proteomes" id="UP000431092"/>
    </source>
</evidence>
<evidence type="ECO:0000256" key="13">
    <source>
        <dbReference type="PIRNR" id="PIRNR002811"/>
    </source>
</evidence>
<dbReference type="GO" id="GO:0000428">
    <property type="term" value="C:DNA-directed RNA polymerase complex"/>
    <property type="evidence" value="ECO:0007669"/>
    <property type="project" value="UniProtKB-KW"/>
</dbReference>
<keyword evidence="3 12" id="KW-0808">Transferase</keyword>
<keyword evidence="11 12" id="KW-0804">Transcription</keyword>
<evidence type="ECO:0000256" key="6">
    <source>
        <dbReference type="ARBA" id="ARBA00022723"/>
    </source>
</evidence>
<dbReference type="GO" id="GO:0005737">
    <property type="term" value="C:cytoplasm"/>
    <property type="evidence" value="ECO:0007669"/>
    <property type="project" value="TreeGrafter"/>
</dbReference>
<dbReference type="FunFam" id="3.90.580.10:FF:000001">
    <property type="entry name" value="DNA primase"/>
    <property type="match status" value="1"/>
</dbReference>
<dbReference type="Pfam" id="PF01807">
    <property type="entry name" value="Zn_ribbon_DnaG"/>
    <property type="match status" value="1"/>
</dbReference>
<dbReference type="InterPro" id="IPR013264">
    <property type="entry name" value="DNAG_N"/>
</dbReference>
<evidence type="ECO:0000256" key="10">
    <source>
        <dbReference type="ARBA" id="ARBA00023125"/>
    </source>
</evidence>
<keyword evidence="4 12" id="KW-0548">Nucleotidyltransferase</keyword>
<evidence type="ECO:0000256" key="11">
    <source>
        <dbReference type="ARBA" id="ARBA00023163"/>
    </source>
</evidence>
<dbReference type="NCBIfam" id="TIGR01391">
    <property type="entry name" value="dnaG"/>
    <property type="match status" value="1"/>
</dbReference>
<dbReference type="RefSeq" id="WP_288797762.1">
    <property type="nucleotide sequence ID" value="NZ_WLVL01000040.1"/>
</dbReference>
<dbReference type="HAMAP" id="MF_00974">
    <property type="entry name" value="DNA_primase_DnaG"/>
    <property type="match status" value="1"/>
</dbReference>
<dbReference type="Gene3D" id="3.90.580.10">
    <property type="entry name" value="Zinc finger, CHC2-type domain"/>
    <property type="match status" value="1"/>
</dbReference>
<keyword evidence="2 12" id="KW-0639">Primosome</keyword>
<keyword evidence="10 12" id="KW-0238">DNA-binding</keyword>
<evidence type="ECO:0000256" key="9">
    <source>
        <dbReference type="ARBA" id="ARBA00022842"/>
    </source>
</evidence>
<dbReference type="Gene3D" id="3.90.980.10">
    <property type="entry name" value="DNA primase, catalytic core, N-terminal domain"/>
    <property type="match status" value="1"/>
</dbReference>
<dbReference type="PANTHER" id="PTHR30313">
    <property type="entry name" value="DNA PRIMASE"/>
    <property type="match status" value="1"/>
</dbReference>
<evidence type="ECO:0000256" key="2">
    <source>
        <dbReference type="ARBA" id="ARBA00022515"/>
    </source>
</evidence>
<dbReference type="InterPro" id="IPR006295">
    <property type="entry name" value="DNA_primase_DnaG"/>
</dbReference>
<dbReference type="Proteomes" id="UP000431092">
    <property type="component" value="Unassembled WGS sequence"/>
</dbReference>
<dbReference type="Pfam" id="PF08278">
    <property type="entry name" value="DnaG_DnaB_bind"/>
    <property type="match status" value="1"/>
</dbReference>
<evidence type="ECO:0000256" key="12">
    <source>
        <dbReference type="HAMAP-Rule" id="MF_00974"/>
    </source>
</evidence>
<dbReference type="SUPFAM" id="SSF56731">
    <property type="entry name" value="DNA primase core"/>
    <property type="match status" value="1"/>
</dbReference>
<dbReference type="InterPro" id="IPR030846">
    <property type="entry name" value="DnaG_bac"/>
</dbReference>
<comment type="similarity">
    <text evidence="12 13">Belongs to the DnaG primase family.</text>
</comment>
<dbReference type="InterPro" id="IPR036977">
    <property type="entry name" value="DNA_primase_Znf_CHC2"/>
</dbReference>
<comment type="domain">
    <text evidence="12">Contains an N-terminal zinc-binding domain, a central core domain that contains the primase activity, and a C-terminal DnaB-binding domain.</text>
</comment>
<evidence type="ECO:0000256" key="4">
    <source>
        <dbReference type="ARBA" id="ARBA00022695"/>
    </source>
</evidence>
<dbReference type="GO" id="GO:0008270">
    <property type="term" value="F:zinc ion binding"/>
    <property type="evidence" value="ECO:0007669"/>
    <property type="project" value="UniProtKB-UniRule"/>
</dbReference>
<dbReference type="GO" id="GO:1990077">
    <property type="term" value="C:primosome complex"/>
    <property type="evidence" value="ECO:0007669"/>
    <property type="project" value="UniProtKB-KW"/>
</dbReference>
<proteinExistence type="inferred from homology"/>
<dbReference type="EMBL" id="WLVL01000040">
    <property type="protein sequence ID" value="MTB72751.1"/>
    <property type="molecule type" value="Genomic_DNA"/>
</dbReference>
<dbReference type="InterPro" id="IPR016136">
    <property type="entry name" value="DNA_helicase_N/primase_C"/>
</dbReference>
<dbReference type="AlphaFoldDB" id="A0A6I3IWN4"/>
<evidence type="ECO:0000256" key="3">
    <source>
        <dbReference type="ARBA" id="ARBA00022679"/>
    </source>
</evidence>
<dbReference type="EC" id="2.7.7.101" evidence="12"/>
<keyword evidence="8 12" id="KW-0862">Zinc</keyword>
<evidence type="ECO:0000256" key="5">
    <source>
        <dbReference type="ARBA" id="ARBA00022705"/>
    </source>
</evidence>
<dbReference type="GO" id="GO:0003899">
    <property type="term" value="F:DNA-directed RNA polymerase activity"/>
    <property type="evidence" value="ECO:0007669"/>
    <property type="project" value="UniProtKB-UniRule"/>
</dbReference>
<evidence type="ECO:0000313" key="17">
    <source>
        <dbReference type="EMBL" id="MTB72751.1"/>
    </source>
</evidence>
<keyword evidence="7 12" id="KW-0863">Zinc-finger</keyword>
<evidence type="ECO:0000256" key="8">
    <source>
        <dbReference type="ARBA" id="ARBA00022833"/>
    </source>
</evidence>
<dbReference type="Gene3D" id="1.10.860.10">
    <property type="entry name" value="DNAb Helicase, Chain A"/>
    <property type="match status" value="1"/>
</dbReference>
<sequence length="635" mass="69328">MALIKPEDIALVKERASIEDVVREHVTLRNAGPGSLKGLCPFHDEKTPSFTVRPAVGAYHCFGCGEGGDVIRFVQEVDHLSFVEAIERLAARAGVELRYEDGDAPQREPAGKRQRLVEAHRVASEFYAEALLAMPEARAGRDFLRAKGFSGKDCAVFGVGYAPRGGELVTDHLRAKGFNDDEIVTSGLAAQGRRGPYDRFRGRVVWPIRDVTGDTVGFGARRIFDDDRIEAKYLNTSETPIYKKTSVLYGLDLAKRAMARDRQAVIVEGYTDVMACHLAGVEQAVATCGTSFGVDHIKTLRRILRDEAGQSPAKVIFTFDGDAAGQKAAMRAFAEDQRWASQSFVAVAQAGQDPNELRQSGGDDAVRHLVEDAVPMFEFAVRTTIGRFDLETAEGRVMAIRSVAPIIAAIRDQGLRPEYIRTVAGWLGVTVEQVAHEVTTAGQAATRVPVSPPPHAPAREGTTDPRSTALPRPDLRDPVVFAEHQLLQCLLQYPSLFDPAEVDALAPEAMVAPAYQLVLRAVHDAGGLSTAVAVSGQAWTTAVSEHADEEVRPLLHELAVAPVPTRLDPSTGIPSRRYTDELLRRVREVTLRRRIADAISALQRMDPTQADESRALGIRIQGLQRELAVLRSEMS</sequence>
<name>A0A6I3IWN4_9MICO</name>
<organism evidence="17 18">
    <name type="scientific">Arsenicicoccus cauae</name>
    <dbReference type="NCBI Taxonomy" id="2663847"/>
    <lineage>
        <taxon>Bacteria</taxon>
        <taxon>Bacillati</taxon>
        <taxon>Actinomycetota</taxon>
        <taxon>Actinomycetes</taxon>
        <taxon>Micrococcales</taxon>
        <taxon>Intrasporangiaceae</taxon>
        <taxon>Arsenicicoccus</taxon>
    </lineage>
</organism>
<keyword evidence="1 12" id="KW-0240">DNA-directed RNA polymerase</keyword>
<comment type="cofactor">
    <cofactor evidence="12 13 14">
        <name>Zn(2+)</name>
        <dbReference type="ChEBI" id="CHEBI:29105"/>
    </cofactor>
    <text evidence="12 13 14">Binds 1 zinc ion per monomer.</text>
</comment>
<gene>
    <name evidence="12" type="primary">dnaG</name>
    <name evidence="17" type="ORF">GGG17_12405</name>
</gene>
<dbReference type="InterPro" id="IPR050219">
    <property type="entry name" value="DnaG_primase"/>
</dbReference>
<dbReference type="Pfam" id="PF10410">
    <property type="entry name" value="DnaB_bind"/>
    <property type="match status" value="1"/>
</dbReference>
<protein>
    <recommendedName>
        <fullName evidence="12 13">DNA primase</fullName>
        <ecNumber evidence="12">2.7.7.101</ecNumber>
    </recommendedName>
</protein>
<dbReference type="InterPro" id="IPR002694">
    <property type="entry name" value="Znf_CHC2"/>
</dbReference>
<evidence type="ECO:0000256" key="7">
    <source>
        <dbReference type="ARBA" id="ARBA00022771"/>
    </source>
</evidence>
<comment type="caution">
    <text evidence="17">The sequence shown here is derived from an EMBL/GenBank/DDBJ whole genome shotgun (WGS) entry which is preliminary data.</text>
</comment>
<dbReference type="PIRSF" id="PIRSF002811">
    <property type="entry name" value="DnaG"/>
    <property type="match status" value="1"/>
</dbReference>
<dbReference type="InterPro" id="IPR006171">
    <property type="entry name" value="TOPRIM_dom"/>
</dbReference>
<keyword evidence="9" id="KW-0460">Magnesium</keyword>
<comment type="subunit">
    <text evidence="12">Monomer. Interacts with DnaB.</text>
</comment>
<evidence type="ECO:0000259" key="16">
    <source>
        <dbReference type="PROSITE" id="PS50880"/>
    </source>
</evidence>
<dbReference type="SMART" id="SM00493">
    <property type="entry name" value="TOPRIM"/>
    <property type="match status" value="1"/>
</dbReference>
<comment type="catalytic activity">
    <reaction evidence="12">
        <text>ssDNA + n NTP = ssDNA/pppN(pN)n-1 hybrid + (n-1) diphosphate.</text>
        <dbReference type="EC" id="2.7.7.101"/>
    </reaction>
</comment>
<evidence type="ECO:0000256" key="1">
    <source>
        <dbReference type="ARBA" id="ARBA00022478"/>
    </source>
</evidence>
<keyword evidence="6 12" id="KW-0479">Metal-binding</keyword>
<evidence type="ECO:0000256" key="15">
    <source>
        <dbReference type="SAM" id="MobiDB-lite"/>
    </source>
</evidence>
<dbReference type="Pfam" id="PF13662">
    <property type="entry name" value="Toprim_4"/>
    <property type="match status" value="1"/>
</dbReference>
<dbReference type="InterPro" id="IPR019475">
    <property type="entry name" value="DNA_primase_DnaB-bd"/>
</dbReference>
<dbReference type="GO" id="GO:0006269">
    <property type="term" value="P:DNA replication, synthesis of primer"/>
    <property type="evidence" value="ECO:0007669"/>
    <property type="project" value="UniProtKB-UniRule"/>
</dbReference>
<dbReference type="PANTHER" id="PTHR30313:SF2">
    <property type="entry name" value="DNA PRIMASE"/>
    <property type="match status" value="1"/>
</dbReference>
<dbReference type="CDD" id="cd03364">
    <property type="entry name" value="TOPRIM_DnaG_primases"/>
    <property type="match status" value="1"/>
</dbReference>
<dbReference type="Gene3D" id="3.40.1360.10">
    <property type="match status" value="1"/>
</dbReference>
<comment type="function">
    <text evidence="12 13">RNA polymerase that catalyzes the synthesis of short RNA molecules used as primers for DNA polymerase during DNA replication.</text>
</comment>
<dbReference type="PROSITE" id="PS50880">
    <property type="entry name" value="TOPRIM"/>
    <property type="match status" value="1"/>
</dbReference>
<dbReference type="SUPFAM" id="SSF57783">
    <property type="entry name" value="Zinc beta-ribbon"/>
    <property type="match status" value="1"/>
</dbReference>
<reference evidence="17 18" key="1">
    <citation type="submission" date="2019-11" db="EMBL/GenBank/DDBJ databases">
        <title>Whole genome sequencing identifies a novel species of the genus Arsenicicoccus isolated from human blood.</title>
        <authorList>
            <person name="Jeong J.H."/>
            <person name="Kweon O.J."/>
            <person name="Kim H.R."/>
            <person name="Kim T.-H."/>
            <person name="Ha S.-M."/>
            <person name="Lee M.-K."/>
        </authorList>
    </citation>
    <scope>NUCLEOTIDE SEQUENCE [LARGE SCALE GENOMIC DNA]</scope>
    <source>
        <strain evidence="17 18">MKL-02</strain>
    </source>
</reference>
<feature type="region of interest" description="Disordered" evidence="15">
    <location>
        <begin position="442"/>
        <end position="472"/>
    </location>
</feature>
<dbReference type="InterPro" id="IPR037068">
    <property type="entry name" value="DNA_primase_core_N_sf"/>
</dbReference>
<feature type="zinc finger region" description="CHC2-type" evidence="12 14">
    <location>
        <begin position="40"/>
        <end position="64"/>
    </location>
</feature>
<dbReference type="SMART" id="SM00766">
    <property type="entry name" value="DnaG_DnaB_bind"/>
    <property type="match status" value="1"/>
</dbReference>
<dbReference type="Pfam" id="PF08275">
    <property type="entry name" value="DNAG_N"/>
    <property type="match status" value="1"/>
</dbReference>
<evidence type="ECO:0000256" key="14">
    <source>
        <dbReference type="PIRSR" id="PIRSR002811-1"/>
    </source>
</evidence>
<dbReference type="SMART" id="SM00400">
    <property type="entry name" value="ZnF_CHCC"/>
    <property type="match status" value="1"/>
</dbReference>
<dbReference type="InterPro" id="IPR013173">
    <property type="entry name" value="DNA_primase_DnaG_DnaB-bd_dom"/>
</dbReference>
<keyword evidence="5 12" id="KW-0235">DNA replication</keyword>
<dbReference type="InterPro" id="IPR034151">
    <property type="entry name" value="TOPRIM_DnaG_bac"/>
</dbReference>
<keyword evidence="18" id="KW-1185">Reference proteome</keyword>
<dbReference type="GO" id="GO:0003677">
    <property type="term" value="F:DNA binding"/>
    <property type="evidence" value="ECO:0007669"/>
    <property type="project" value="UniProtKB-KW"/>
</dbReference>
<feature type="domain" description="Toprim" evidence="16">
    <location>
        <begin position="262"/>
        <end position="355"/>
    </location>
</feature>